<keyword evidence="3" id="KW-1185">Reference proteome</keyword>
<feature type="compositionally biased region" description="Basic and acidic residues" evidence="1">
    <location>
        <begin position="69"/>
        <end position="83"/>
    </location>
</feature>
<feature type="region of interest" description="Disordered" evidence="1">
    <location>
        <begin position="66"/>
        <end position="102"/>
    </location>
</feature>
<evidence type="ECO:0000313" key="2">
    <source>
        <dbReference type="EMBL" id="KAL2613453.1"/>
    </source>
</evidence>
<evidence type="ECO:0000256" key="1">
    <source>
        <dbReference type="SAM" id="MobiDB-lite"/>
    </source>
</evidence>
<accession>A0ABD1Y121</accession>
<comment type="caution">
    <text evidence="2">The sequence shown here is derived from an EMBL/GenBank/DDBJ whole genome shotgun (WGS) entry which is preliminary data.</text>
</comment>
<name>A0ABD1Y121_9MARC</name>
<evidence type="ECO:0000313" key="3">
    <source>
        <dbReference type="Proteomes" id="UP001605036"/>
    </source>
</evidence>
<gene>
    <name evidence="2" type="ORF">R1flu_025145</name>
</gene>
<dbReference type="Proteomes" id="UP001605036">
    <property type="component" value="Unassembled WGS sequence"/>
</dbReference>
<protein>
    <recommendedName>
        <fullName evidence="4">Secreted protein</fullName>
    </recommendedName>
</protein>
<dbReference type="AlphaFoldDB" id="A0ABD1Y121"/>
<organism evidence="2 3">
    <name type="scientific">Riccia fluitans</name>
    <dbReference type="NCBI Taxonomy" id="41844"/>
    <lineage>
        <taxon>Eukaryota</taxon>
        <taxon>Viridiplantae</taxon>
        <taxon>Streptophyta</taxon>
        <taxon>Embryophyta</taxon>
        <taxon>Marchantiophyta</taxon>
        <taxon>Marchantiopsida</taxon>
        <taxon>Marchantiidae</taxon>
        <taxon>Marchantiales</taxon>
        <taxon>Ricciaceae</taxon>
        <taxon>Riccia</taxon>
    </lineage>
</organism>
<dbReference type="EMBL" id="JBHFFA010000007">
    <property type="protein sequence ID" value="KAL2613453.1"/>
    <property type="molecule type" value="Genomic_DNA"/>
</dbReference>
<feature type="compositionally biased region" description="Polar residues" evidence="1">
    <location>
        <begin position="92"/>
        <end position="102"/>
    </location>
</feature>
<sequence length="102" mass="11281">MSALLAARWIGCSNGSAQCDSLYILEFFFFFVSRAHRKVLLADFVVLFRAASTAILPVFLRFESKKKRKEEPALQSKTHERESSLPGDRPTGSRSNVSGGAA</sequence>
<reference evidence="2 3" key="1">
    <citation type="submission" date="2024-09" db="EMBL/GenBank/DDBJ databases">
        <title>Chromosome-scale assembly of Riccia fluitans.</title>
        <authorList>
            <person name="Paukszto L."/>
            <person name="Sawicki J."/>
            <person name="Karawczyk K."/>
            <person name="Piernik-Szablinska J."/>
            <person name="Szczecinska M."/>
            <person name="Mazdziarz M."/>
        </authorList>
    </citation>
    <scope>NUCLEOTIDE SEQUENCE [LARGE SCALE GENOMIC DNA]</scope>
    <source>
        <strain evidence="2">Rf_01</strain>
        <tissue evidence="2">Aerial parts of the thallus</tissue>
    </source>
</reference>
<evidence type="ECO:0008006" key="4">
    <source>
        <dbReference type="Google" id="ProtNLM"/>
    </source>
</evidence>
<proteinExistence type="predicted"/>